<evidence type="ECO:0000256" key="5">
    <source>
        <dbReference type="ARBA" id="ARBA00023002"/>
    </source>
</evidence>
<evidence type="ECO:0000256" key="2">
    <source>
        <dbReference type="ARBA" id="ARBA00006730"/>
    </source>
</evidence>
<evidence type="ECO:0000256" key="4">
    <source>
        <dbReference type="ARBA" id="ARBA00022827"/>
    </source>
</evidence>
<dbReference type="SUPFAM" id="SSF51971">
    <property type="entry name" value="Nucleotide-binding domain"/>
    <property type="match status" value="1"/>
</dbReference>
<dbReference type="GeneID" id="107273573"/>
<dbReference type="SUPFAM" id="SSF54373">
    <property type="entry name" value="FAD-linked reductases, C-terminal domain"/>
    <property type="match status" value="1"/>
</dbReference>
<comment type="cofactor">
    <cofactor evidence="1 6">
        <name>FAD</name>
        <dbReference type="ChEBI" id="CHEBI:57692"/>
    </cofactor>
</comment>
<feature type="binding site" evidence="6">
    <location>
        <position position="182"/>
    </location>
    <ligand>
        <name>FAD</name>
        <dbReference type="ChEBI" id="CHEBI:57692"/>
    </ligand>
</feature>
<gene>
    <name evidence="9" type="primary">LOC107273573</name>
</gene>
<reference evidence="9" key="1">
    <citation type="submission" date="2025-08" db="UniProtKB">
        <authorList>
            <consortium name="RefSeq"/>
        </authorList>
    </citation>
    <scope>IDENTIFICATION</scope>
</reference>
<dbReference type="AlphaFoldDB" id="A0AAJ7CCH4"/>
<dbReference type="GO" id="GO:0019478">
    <property type="term" value="P:D-amino acid catabolic process"/>
    <property type="evidence" value="ECO:0007669"/>
    <property type="project" value="TreeGrafter"/>
</dbReference>
<dbReference type="Gene3D" id="3.30.9.10">
    <property type="entry name" value="D-Amino Acid Oxidase, subunit A, domain 2"/>
    <property type="match status" value="1"/>
</dbReference>
<dbReference type="InterPro" id="IPR006181">
    <property type="entry name" value="D-amino_acid_oxidase_CS"/>
</dbReference>
<dbReference type="PROSITE" id="PS00677">
    <property type="entry name" value="DAO"/>
    <property type="match status" value="1"/>
</dbReference>
<feature type="binding site" evidence="6">
    <location>
        <position position="307"/>
    </location>
    <ligand>
        <name>D-dopa</name>
        <dbReference type="ChEBI" id="CHEBI:149689"/>
    </ligand>
</feature>
<dbReference type="Gene3D" id="3.40.50.720">
    <property type="entry name" value="NAD(P)-binding Rossmann-like Domain"/>
    <property type="match status" value="1"/>
</dbReference>
<dbReference type="PANTHER" id="PTHR11530:SF17">
    <property type="entry name" value="RE49860P"/>
    <property type="match status" value="1"/>
</dbReference>
<feature type="domain" description="FAD dependent oxidoreductase" evidence="7">
    <location>
        <begin position="2"/>
        <end position="323"/>
    </location>
</feature>
<dbReference type="RefSeq" id="XP_015607411.1">
    <property type="nucleotide sequence ID" value="XM_015751925.2"/>
</dbReference>
<dbReference type="PIRSF" id="PIRSF000189">
    <property type="entry name" value="D-aa_oxidase"/>
    <property type="match status" value="1"/>
</dbReference>
<evidence type="ECO:0000313" key="9">
    <source>
        <dbReference type="RefSeq" id="XP_015607411.1"/>
    </source>
</evidence>
<evidence type="ECO:0000313" key="8">
    <source>
        <dbReference type="Proteomes" id="UP000694920"/>
    </source>
</evidence>
<dbReference type="Pfam" id="PF01266">
    <property type="entry name" value="DAO"/>
    <property type="match status" value="1"/>
</dbReference>
<accession>A0AAJ7CCH4</accession>
<sequence length="334" mass="36826">MRIAVIGGGIVGLTTALELKRELRNANITIFASDFDDTVSHVAAGIFRIGSSYFGPSEEITRKWINDSYEYYNDIRKSAEAGVAGVTNISGYIFANSGPNAVKNKWMEGLVPIYRAATDDEFNIVGGDWKYGAFFTTLLTQCSLHLPWARQKLREDGVSLITRKIDSLSEFGEENPLIINCTGIGARELCDDRRLVPIRGQVIKVKAPWIKNCFYGELDTYIIPGHYGICTLGGSRSFDSVFSGICQHENRAIRERCETLLPSLSKAKTVAYATGLRPHREGNVRVEPEKLTGYSGTIVVHNYGHGGYGVCTAPGTAKYAVQLTKEIHRSTSKL</sequence>
<proteinExistence type="inferred from homology"/>
<comment type="similarity">
    <text evidence="2">Belongs to the DAMOX/DASOX family.</text>
</comment>
<organism evidence="8 9">
    <name type="scientific">Cephus cinctus</name>
    <name type="common">Wheat stem sawfly</name>
    <dbReference type="NCBI Taxonomy" id="211228"/>
    <lineage>
        <taxon>Eukaryota</taxon>
        <taxon>Metazoa</taxon>
        <taxon>Ecdysozoa</taxon>
        <taxon>Arthropoda</taxon>
        <taxon>Hexapoda</taxon>
        <taxon>Insecta</taxon>
        <taxon>Pterygota</taxon>
        <taxon>Neoptera</taxon>
        <taxon>Endopterygota</taxon>
        <taxon>Hymenoptera</taxon>
        <taxon>Cephoidea</taxon>
        <taxon>Cephidae</taxon>
        <taxon>Cephus</taxon>
    </lineage>
</organism>
<dbReference type="InterPro" id="IPR006076">
    <property type="entry name" value="FAD-dep_OxRdtase"/>
</dbReference>
<protein>
    <submittedName>
        <fullName evidence="9">D-aspartate oxidase</fullName>
    </submittedName>
</protein>
<keyword evidence="8" id="KW-1185">Reference proteome</keyword>
<name>A0AAJ7CCH4_CEPCN</name>
<evidence type="ECO:0000256" key="3">
    <source>
        <dbReference type="ARBA" id="ARBA00022630"/>
    </source>
</evidence>
<dbReference type="GO" id="GO:0005737">
    <property type="term" value="C:cytoplasm"/>
    <property type="evidence" value="ECO:0007669"/>
    <property type="project" value="TreeGrafter"/>
</dbReference>
<dbReference type="KEGG" id="ccin:107273573"/>
<evidence type="ECO:0000256" key="6">
    <source>
        <dbReference type="PIRSR" id="PIRSR000189-1"/>
    </source>
</evidence>
<keyword evidence="5" id="KW-0560">Oxidoreductase</keyword>
<keyword evidence="3" id="KW-0285">Flavoprotein</keyword>
<feature type="binding site" evidence="6">
    <location>
        <position position="277"/>
    </location>
    <ligand>
        <name>D-dopa</name>
        <dbReference type="ChEBI" id="CHEBI:149689"/>
    </ligand>
</feature>
<dbReference type="PANTHER" id="PTHR11530">
    <property type="entry name" value="D-AMINO ACID OXIDASE"/>
    <property type="match status" value="1"/>
</dbReference>
<dbReference type="InterPro" id="IPR023209">
    <property type="entry name" value="DAO"/>
</dbReference>
<dbReference type="Proteomes" id="UP000694920">
    <property type="component" value="Unplaced"/>
</dbReference>
<evidence type="ECO:0000256" key="1">
    <source>
        <dbReference type="ARBA" id="ARBA00001974"/>
    </source>
</evidence>
<feature type="binding site" evidence="6">
    <location>
        <position position="221"/>
    </location>
    <ligand>
        <name>D-dopa</name>
        <dbReference type="ChEBI" id="CHEBI:149689"/>
    </ligand>
</feature>
<evidence type="ECO:0000259" key="7">
    <source>
        <dbReference type="Pfam" id="PF01266"/>
    </source>
</evidence>
<dbReference type="GO" id="GO:0071949">
    <property type="term" value="F:FAD binding"/>
    <property type="evidence" value="ECO:0007669"/>
    <property type="project" value="InterPro"/>
</dbReference>
<keyword evidence="4 6" id="KW-0274">FAD</keyword>
<dbReference type="CTD" id="36128"/>
<dbReference type="GO" id="GO:0003884">
    <property type="term" value="F:D-amino-acid oxidase activity"/>
    <property type="evidence" value="ECO:0007669"/>
    <property type="project" value="InterPro"/>
</dbReference>